<keyword evidence="2" id="KW-1185">Reference proteome</keyword>
<dbReference type="EMBL" id="LYDR01000051">
    <property type="protein sequence ID" value="ODA33560.1"/>
    <property type="molecule type" value="Genomic_DNA"/>
</dbReference>
<evidence type="ECO:0000313" key="2">
    <source>
        <dbReference type="Proteomes" id="UP000094828"/>
    </source>
</evidence>
<comment type="caution">
    <text evidence="1">The sequence shown here is derived from an EMBL/GenBank/DDBJ whole genome shotgun (WGS) entry which is preliminary data.</text>
</comment>
<name>A0A1C3EK02_9PLAN</name>
<protein>
    <submittedName>
        <fullName evidence="1">Uncharacterized protein</fullName>
    </submittedName>
</protein>
<reference evidence="1 2" key="1">
    <citation type="submission" date="2016-05" db="EMBL/GenBank/DDBJ databases">
        <title>Genomic and physiological characterization of Planctopirus sp. isolated from fresh water lake.</title>
        <authorList>
            <person name="Subhash Y."/>
            <person name="Ramana C."/>
        </authorList>
    </citation>
    <scope>NUCLEOTIDE SEQUENCE [LARGE SCALE GENOMIC DNA]</scope>
    <source>
        <strain evidence="1 2">JC280</strain>
    </source>
</reference>
<evidence type="ECO:0000313" key="1">
    <source>
        <dbReference type="EMBL" id="ODA33560.1"/>
    </source>
</evidence>
<accession>A0A1C3EK02</accession>
<dbReference type="Proteomes" id="UP000094828">
    <property type="component" value="Unassembled WGS sequence"/>
</dbReference>
<sequence length="111" mass="12050">MVVILRPNGRSAGCRAAGNLIQSSDPFNAGSVCLKPEMIRGGLPSGAVTVHFTNHRAHCHTGLSVSAQVKDRLISPGTWRSTGEDRKIFVDFDEECEKKRFSNDPGTNELP</sequence>
<gene>
    <name evidence="1" type="ORF">A6X21_18615</name>
</gene>
<proteinExistence type="predicted"/>
<dbReference type="AlphaFoldDB" id="A0A1C3EK02"/>
<organism evidence="1 2">
    <name type="scientific">Planctopirus hydrillae</name>
    <dbReference type="NCBI Taxonomy" id="1841610"/>
    <lineage>
        <taxon>Bacteria</taxon>
        <taxon>Pseudomonadati</taxon>
        <taxon>Planctomycetota</taxon>
        <taxon>Planctomycetia</taxon>
        <taxon>Planctomycetales</taxon>
        <taxon>Planctomycetaceae</taxon>
        <taxon>Planctopirus</taxon>
    </lineage>
</organism>